<keyword evidence="2" id="KW-1185">Reference proteome</keyword>
<dbReference type="Proteomes" id="UP000223749">
    <property type="component" value="Chromosome"/>
</dbReference>
<sequence length="144" mass="16924">MSIYNNFSEKDFEYWIFQMDDKLVSFISSLYGDIKTHLDYSIESLKNVEEWLINTYKTPEAIDAMHRAITVDGFCRYIGEVFRKKIGGHWDMSFQNERIIEAGPFLTGFKTNETKIHPYELMKKALQEKSGNFLKSQLQSISEK</sequence>
<dbReference type="AlphaFoldDB" id="A0A2D1U3Z7"/>
<name>A0A2D1U3Z7_9SPHI</name>
<dbReference type="KEGG" id="pgs:CPT03_07465"/>
<dbReference type="EMBL" id="CP024091">
    <property type="protein sequence ID" value="ATP56322.1"/>
    <property type="molecule type" value="Genomic_DNA"/>
</dbReference>
<evidence type="ECO:0000313" key="2">
    <source>
        <dbReference type="Proteomes" id="UP000223749"/>
    </source>
</evidence>
<evidence type="ECO:0000313" key="1">
    <source>
        <dbReference type="EMBL" id="ATP56322.1"/>
    </source>
</evidence>
<organism evidence="1 2">
    <name type="scientific">Pedobacter ginsengisoli</name>
    <dbReference type="NCBI Taxonomy" id="363852"/>
    <lineage>
        <taxon>Bacteria</taxon>
        <taxon>Pseudomonadati</taxon>
        <taxon>Bacteroidota</taxon>
        <taxon>Sphingobacteriia</taxon>
        <taxon>Sphingobacteriales</taxon>
        <taxon>Sphingobacteriaceae</taxon>
        <taxon>Pedobacter</taxon>
    </lineage>
</organism>
<reference evidence="1 2" key="1">
    <citation type="submission" date="2017-10" db="EMBL/GenBank/DDBJ databases">
        <title>Whole genome of Pedobacter ginsengisoli T01R-27 isolated from tomato rhizosphere.</title>
        <authorList>
            <person name="Weon H.-Y."/>
            <person name="Lee S.A."/>
            <person name="Sang M.K."/>
            <person name="Song J."/>
        </authorList>
    </citation>
    <scope>NUCLEOTIDE SEQUENCE [LARGE SCALE GENOMIC DNA]</scope>
    <source>
        <strain evidence="1 2">T01R-27</strain>
    </source>
</reference>
<dbReference type="RefSeq" id="WP_099438264.1">
    <property type="nucleotide sequence ID" value="NZ_CP024091.1"/>
</dbReference>
<gene>
    <name evidence="1" type="ORF">CPT03_07465</name>
</gene>
<protein>
    <submittedName>
        <fullName evidence="1">Uncharacterized protein</fullName>
    </submittedName>
</protein>
<proteinExistence type="predicted"/>
<accession>A0A2D1U3Z7</accession>
<dbReference type="OrthoDB" id="8779193at2"/>